<feature type="transmembrane region" description="Helical" evidence="2">
    <location>
        <begin position="84"/>
        <end position="105"/>
    </location>
</feature>
<evidence type="ECO:0000313" key="4">
    <source>
        <dbReference type="EMBL" id="OGG41529.1"/>
    </source>
</evidence>
<dbReference type="Proteomes" id="UP000176322">
    <property type="component" value="Unassembled WGS sequence"/>
</dbReference>
<gene>
    <name evidence="4" type="ORF">A2837_03445</name>
</gene>
<organism evidence="4 5">
    <name type="scientific">Candidatus Kaiserbacteria bacterium RIFCSPHIGHO2_01_FULL_46_22</name>
    <dbReference type="NCBI Taxonomy" id="1798475"/>
    <lineage>
        <taxon>Bacteria</taxon>
        <taxon>Candidatus Kaiseribacteriota</taxon>
    </lineage>
</organism>
<dbReference type="InterPro" id="IPR036168">
    <property type="entry name" value="AP2_Mu_C_sf"/>
</dbReference>
<feature type="region of interest" description="Disordered" evidence="1">
    <location>
        <begin position="1"/>
        <end position="70"/>
    </location>
</feature>
<dbReference type="Gene3D" id="2.60.40.1170">
    <property type="entry name" value="Mu homology domain, subdomain B"/>
    <property type="match status" value="1"/>
</dbReference>
<evidence type="ECO:0000256" key="2">
    <source>
        <dbReference type="SAM" id="Phobius"/>
    </source>
</evidence>
<sequence length="641" mass="68968">MSDKRSSEKLDALRERLYARGDEERPKTRMKLDSERSNTENVAQVFDVQPPRHVPPATAPDTPIEPGPPLPIKAPISRRWRVRLVLFALGFFVLSLLASSVYLLLGRNNVSGENIELSVTGPFTVGGGEVLSIQVGVANQNNVPVESATLILEYPSGTRSVDDEGKELFSERFPLPEIAPGEILNQTFQVRAFGEENQESEIRASIEYRVSGSNATFFKETEPFKFKIGSAPVVLNIDAEKTISSGQETTITIEVVSNSPLPLNDLLIKAEYPSGFDYTSSDPSPHSGRNIWKISELPPEGTATIKITGIVIGAESEKRVIKFAAGVAGSRDANTLASILAVAETEFVLEDPFLSVDVSIDGKKDEVVSVAPGMQTNVILDLKNTLDNSVYDTVVEVVLSGNALSDTEVRPVGGHYNSSSRTIRWDSSSSDALTELGPDGNARLAFTLLPQTNGLQTPNITFSVKVSGRRVSENGAREEIAGTIDRTIKVESKPVVQASATHTSSDPGPVPPVVGQPTTYTIAWKAQSSANNLSNVTLTTSLPAYVTWTGVTSGSGQWSYNPTSRIVEWKVGSMQSGREADGTFQVSFLPSASQIDRTPDIIGDSHLRADDSFTGTVLRSTTGALTSELDGDRESGVVQAN</sequence>
<evidence type="ECO:0000259" key="3">
    <source>
        <dbReference type="Pfam" id="PF01345"/>
    </source>
</evidence>
<protein>
    <recommendedName>
        <fullName evidence="3">DUF11 domain-containing protein</fullName>
    </recommendedName>
</protein>
<evidence type="ECO:0000313" key="5">
    <source>
        <dbReference type="Proteomes" id="UP000176322"/>
    </source>
</evidence>
<keyword evidence="2" id="KW-0472">Membrane</keyword>
<proteinExistence type="predicted"/>
<evidence type="ECO:0000256" key="1">
    <source>
        <dbReference type="SAM" id="MobiDB-lite"/>
    </source>
</evidence>
<dbReference type="EMBL" id="MFKO01000008">
    <property type="protein sequence ID" value="OGG41529.1"/>
    <property type="molecule type" value="Genomic_DNA"/>
</dbReference>
<feature type="compositionally biased region" description="Pro residues" evidence="1">
    <location>
        <begin position="52"/>
        <end position="70"/>
    </location>
</feature>
<keyword evidence="2" id="KW-0812">Transmembrane</keyword>
<dbReference type="Pfam" id="PF01345">
    <property type="entry name" value="DUF11"/>
    <property type="match status" value="2"/>
</dbReference>
<feature type="domain" description="DUF11" evidence="3">
    <location>
        <begin position="511"/>
        <end position="588"/>
    </location>
</feature>
<name>A0A1F6BX63_9BACT</name>
<keyword evidence="2" id="KW-1133">Transmembrane helix</keyword>
<comment type="caution">
    <text evidence="4">The sequence shown here is derived from an EMBL/GenBank/DDBJ whole genome shotgun (WGS) entry which is preliminary data.</text>
</comment>
<accession>A0A1F6BX63</accession>
<dbReference type="STRING" id="1798475.A2837_03445"/>
<feature type="domain" description="DUF11" evidence="3">
    <location>
        <begin position="240"/>
        <end position="324"/>
    </location>
</feature>
<dbReference type="InterPro" id="IPR001434">
    <property type="entry name" value="OmcB-like_DUF11"/>
</dbReference>
<reference evidence="4 5" key="1">
    <citation type="journal article" date="2016" name="Nat. Commun.">
        <title>Thousands of microbial genomes shed light on interconnected biogeochemical processes in an aquifer system.</title>
        <authorList>
            <person name="Anantharaman K."/>
            <person name="Brown C.T."/>
            <person name="Hug L.A."/>
            <person name="Sharon I."/>
            <person name="Castelle C.J."/>
            <person name="Probst A.J."/>
            <person name="Thomas B.C."/>
            <person name="Singh A."/>
            <person name="Wilkins M.J."/>
            <person name="Karaoz U."/>
            <person name="Brodie E.L."/>
            <person name="Williams K.H."/>
            <person name="Hubbard S.S."/>
            <person name="Banfield J.F."/>
        </authorList>
    </citation>
    <scope>NUCLEOTIDE SEQUENCE [LARGE SCALE GENOMIC DNA]</scope>
</reference>
<dbReference type="AlphaFoldDB" id="A0A1F6BX63"/>
<dbReference type="SUPFAM" id="SSF49447">
    <property type="entry name" value="Second domain of Mu2 adaptin subunit (ap50) of ap2 adaptor"/>
    <property type="match status" value="1"/>
</dbReference>
<feature type="compositionally biased region" description="Basic and acidic residues" evidence="1">
    <location>
        <begin position="1"/>
        <end position="38"/>
    </location>
</feature>